<evidence type="ECO:0000313" key="3">
    <source>
        <dbReference type="EMBL" id="EED14210.1"/>
    </source>
</evidence>
<dbReference type="RefSeq" id="XP_002486448.1">
    <property type="nucleotide sequence ID" value="XM_002486403.1"/>
</dbReference>
<dbReference type="Proteomes" id="UP000001745">
    <property type="component" value="Unassembled WGS sequence"/>
</dbReference>
<dbReference type="EMBL" id="EQ962658">
    <property type="protein sequence ID" value="EED14210.1"/>
    <property type="molecule type" value="Genomic_DNA"/>
</dbReference>
<feature type="domain" description="FAS1" evidence="2">
    <location>
        <begin position="321"/>
        <end position="491"/>
    </location>
</feature>
<reference evidence="3" key="1">
    <citation type="submission" date="2007-10" db="EMBL/GenBank/DDBJ databases">
        <authorList>
            <person name="Zhao H."/>
            <person name="Waite J.H."/>
        </authorList>
    </citation>
    <scope>NUCLEOTIDE SEQUENCE</scope>
    <source>
        <strain evidence="3">ATCC 10500</strain>
    </source>
</reference>
<dbReference type="eggNOG" id="KOG1437">
    <property type="taxonomic scope" value="Eukaryota"/>
</dbReference>
<evidence type="ECO:0000259" key="2">
    <source>
        <dbReference type="PROSITE" id="PS50213"/>
    </source>
</evidence>
<keyword evidence="4" id="KW-1185">Reference proteome</keyword>
<dbReference type="VEuPathDB" id="FungiDB:TSTA_104300"/>
<reference evidence="4" key="2">
    <citation type="journal article" date="2015" name="Genome Announc.">
        <title>Genome sequence of the AIDS-associated pathogen Penicillium marneffei (ATCC18224) and its near taxonomic relative Talaromyces stipitatus (ATCC10500).</title>
        <authorList>
            <person name="Nierman W.C."/>
            <person name="Fedorova-Abrams N.D."/>
            <person name="Andrianopoulos A."/>
        </authorList>
    </citation>
    <scope>NUCLEOTIDE SEQUENCE [LARGE SCALE GENOMIC DNA]</scope>
    <source>
        <strain evidence="4">ATCC 10500 / CBS 375.48 / QM 6759 / NRRL 1006</strain>
    </source>
</reference>
<feature type="chain" id="PRO_5011935668" evidence="1">
    <location>
        <begin position="16"/>
        <end position="528"/>
    </location>
</feature>
<dbReference type="Pfam" id="PF02469">
    <property type="entry name" value="Fasciclin"/>
    <property type="match status" value="2"/>
</dbReference>
<name>B8MNX1_TALSN</name>
<protein>
    <submittedName>
        <fullName evidence="3">Fasciclin domain family protein</fullName>
    </submittedName>
</protein>
<dbReference type="InterPro" id="IPR036378">
    <property type="entry name" value="FAS1_dom_sf"/>
</dbReference>
<keyword evidence="1" id="KW-0732">Signal</keyword>
<accession>B8MNX1</accession>
<dbReference type="OrthoDB" id="7700931at2759"/>
<evidence type="ECO:0000313" key="4">
    <source>
        <dbReference type="Proteomes" id="UP000001745"/>
    </source>
</evidence>
<gene>
    <name evidence="3" type="ORF">TSTA_104300</name>
</gene>
<dbReference type="EMBL" id="EQ962658">
    <property type="protein sequence ID" value="EED14211.1"/>
    <property type="molecule type" value="Genomic_DNA"/>
</dbReference>
<proteinExistence type="predicted"/>
<feature type="domain" description="FAS1" evidence="2">
    <location>
        <begin position="189"/>
        <end position="328"/>
    </location>
</feature>
<sequence>MKAAVILSTASLAAAFVIPGNDQQLLSALSQYADASSVVQESVSKLESSKESIGHYYFDSNDEYDNEHDGYLAGSAGNDGTLEKWYGLAELVDGLQKSVEQFEEIDLEWLERSDFEEKHFKGKHHKAKHGDDEVDAFDIPACGHHRPGGLLSKTMAQLKHLLGFPAPIFQNDGYHPHHPHHGGHHDHSDFTIYELISKSNHTHIFTHLINKYDDVVKLLNSTSGKKHTVFVPVDSAFKNIHHPHHNISKEAILHLLEYYISPEVFSAPDFFNVQTVPTLRQEETKSKFPQRISTSLTRKGLTLNFHSHVIRPDIYATNGIIHAIDNLLLPAFYSKTIVELVPSVFSTLDLALMKTGLIDEFDPSTPTIGGTFFAPTNDAFAKLPLEVNAFLFSPAGQKYLKALLKYHLIPGHTVFTDAYYKAKSDDDDDEEDSLVAKKHFDLPTYLDKKPISIDIRNFHRLALITVNKHTPVAVANVPVKEGVIHLVPSVLIPPHKHDHGASTTEGGYDGDHGISVDELMGRLEPYLE</sequence>
<dbReference type="InterPro" id="IPR050904">
    <property type="entry name" value="Adhesion/Biosynth-related"/>
</dbReference>
<dbReference type="SMART" id="SM00554">
    <property type="entry name" value="FAS1"/>
    <property type="match status" value="2"/>
</dbReference>
<dbReference type="SUPFAM" id="SSF82153">
    <property type="entry name" value="FAS1 domain"/>
    <property type="match status" value="2"/>
</dbReference>
<dbReference type="AlphaFoldDB" id="B8MNX1"/>
<organism evidence="3 4">
    <name type="scientific">Talaromyces stipitatus (strain ATCC 10500 / CBS 375.48 / QM 6759 / NRRL 1006)</name>
    <name type="common">Penicillium stipitatum</name>
    <dbReference type="NCBI Taxonomy" id="441959"/>
    <lineage>
        <taxon>Eukaryota</taxon>
        <taxon>Fungi</taxon>
        <taxon>Dikarya</taxon>
        <taxon>Ascomycota</taxon>
        <taxon>Pezizomycotina</taxon>
        <taxon>Eurotiomycetes</taxon>
        <taxon>Eurotiomycetidae</taxon>
        <taxon>Eurotiales</taxon>
        <taxon>Trichocomaceae</taxon>
        <taxon>Talaromyces</taxon>
        <taxon>Talaromyces sect. Talaromyces</taxon>
    </lineage>
</organism>
<dbReference type="PROSITE" id="PS50213">
    <property type="entry name" value="FAS1"/>
    <property type="match status" value="2"/>
</dbReference>
<dbReference type="RefSeq" id="XP_002486449.1">
    <property type="nucleotide sequence ID" value="XM_002486404.1"/>
</dbReference>
<dbReference type="PANTHER" id="PTHR10900:SF125">
    <property type="entry name" value="FAS1 DOMAIN-CONTAINING PROTEIN YLR001C"/>
    <property type="match status" value="1"/>
</dbReference>
<dbReference type="InterPro" id="IPR000782">
    <property type="entry name" value="FAS1_domain"/>
</dbReference>
<dbReference type="HOGENOM" id="CLU_026522_0_0_1"/>
<dbReference type="OMA" id="GVKGFTH"/>
<dbReference type="Gene3D" id="2.30.180.10">
    <property type="entry name" value="FAS1 domain"/>
    <property type="match status" value="2"/>
</dbReference>
<dbReference type="InParanoid" id="B8MNX1"/>
<feature type="signal peptide" evidence="1">
    <location>
        <begin position="1"/>
        <end position="15"/>
    </location>
</feature>
<dbReference type="GeneID" id="8103201"/>
<dbReference type="PANTHER" id="PTHR10900">
    <property type="entry name" value="PERIOSTIN-RELATED"/>
    <property type="match status" value="1"/>
</dbReference>
<evidence type="ECO:0000256" key="1">
    <source>
        <dbReference type="SAM" id="SignalP"/>
    </source>
</evidence>
<dbReference type="STRING" id="441959.B8MNX1"/>